<name>A0A6I9NHU6_9TELE</name>
<evidence type="ECO:0000313" key="3">
    <source>
        <dbReference type="RefSeq" id="XP_010774040.1"/>
    </source>
</evidence>
<feature type="region of interest" description="Disordered" evidence="1">
    <location>
        <begin position="64"/>
        <end position="89"/>
    </location>
</feature>
<dbReference type="RefSeq" id="XP_010774040.1">
    <property type="nucleotide sequence ID" value="XM_010775738.1"/>
</dbReference>
<evidence type="ECO:0000313" key="2">
    <source>
        <dbReference type="Proteomes" id="UP000504611"/>
    </source>
</evidence>
<dbReference type="OrthoDB" id="3938623at2759"/>
<accession>A0A6I9NHU6</accession>
<evidence type="ECO:0000256" key="1">
    <source>
        <dbReference type="SAM" id="MobiDB-lite"/>
    </source>
</evidence>
<organism evidence="2 3">
    <name type="scientific">Notothenia coriiceps</name>
    <name type="common">black rockcod</name>
    <dbReference type="NCBI Taxonomy" id="8208"/>
    <lineage>
        <taxon>Eukaryota</taxon>
        <taxon>Metazoa</taxon>
        <taxon>Chordata</taxon>
        <taxon>Craniata</taxon>
        <taxon>Vertebrata</taxon>
        <taxon>Euteleostomi</taxon>
        <taxon>Actinopterygii</taxon>
        <taxon>Neopterygii</taxon>
        <taxon>Teleostei</taxon>
        <taxon>Neoteleostei</taxon>
        <taxon>Acanthomorphata</taxon>
        <taxon>Eupercaria</taxon>
        <taxon>Perciformes</taxon>
        <taxon>Notothenioidei</taxon>
        <taxon>Nototheniidae</taxon>
        <taxon>Notothenia</taxon>
    </lineage>
</organism>
<dbReference type="GeneID" id="104949376"/>
<feature type="compositionally biased region" description="Low complexity" evidence="1">
    <location>
        <begin position="129"/>
        <end position="146"/>
    </location>
</feature>
<protein>
    <submittedName>
        <fullName evidence="3">Ski oncogene-like</fullName>
    </submittedName>
</protein>
<feature type="compositionally biased region" description="Basic and acidic residues" evidence="1">
    <location>
        <begin position="192"/>
        <end position="202"/>
    </location>
</feature>
<keyword evidence="2" id="KW-1185">Reference proteome</keyword>
<dbReference type="KEGG" id="ncc:104949376"/>
<reference evidence="3" key="1">
    <citation type="submission" date="2025-08" db="UniProtKB">
        <authorList>
            <consortium name="RefSeq"/>
        </authorList>
    </citation>
    <scope>IDENTIFICATION</scope>
    <source>
        <tissue evidence="3">Muscle</tissue>
    </source>
</reference>
<gene>
    <name evidence="3" type="primary">LOC104949376</name>
</gene>
<feature type="compositionally biased region" description="Pro residues" evidence="1">
    <location>
        <begin position="159"/>
        <end position="179"/>
    </location>
</feature>
<dbReference type="Proteomes" id="UP000504611">
    <property type="component" value="Unplaced"/>
</dbReference>
<sequence length="202" mass="22184">MSRSNYLKLKSNVFLFLQASDPVPIKRSKHEDFPSPALQSDKEKQHDWLQSLSAANKGLNCIQPRQRPSAFRPWSPHISAGEKEPSSHPLALLRDSFYNYKSIEKAVAPNVALTPLPLGKVGPMSLSVPSTSHPSGSEPPGEGASSRPRKRRATEELQPPEPEPPCPPPAAASKPPLPPTQDDKESEVEIEVESRDECKQTT</sequence>
<proteinExistence type="predicted"/>
<dbReference type="AlphaFoldDB" id="A0A6I9NHU6"/>
<feature type="region of interest" description="Disordered" evidence="1">
    <location>
        <begin position="124"/>
        <end position="202"/>
    </location>
</feature>